<dbReference type="EMBL" id="AP022575">
    <property type="protein sequence ID" value="BBX72281.1"/>
    <property type="molecule type" value="Genomic_DNA"/>
</dbReference>
<accession>A0A7I7MIU7</accession>
<feature type="region of interest" description="Disordered" evidence="1">
    <location>
        <begin position="117"/>
        <end position="151"/>
    </location>
</feature>
<feature type="region of interest" description="Disordered" evidence="1">
    <location>
        <begin position="1"/>
        <end position="69"/>
    </location>
</feature>
<name>A0A7I7MIU7_9MYCO</name>
<dbReference type="RefSeq" id="WP_083047050.1">
    <property type="nucleotide sequence ID" value="NZ_AP022575.1"/>
</dbReference>
<protein>
    <submittedName>
        <fullName evidence="2">Uncharacterized protein</fullName>
    </submittedName>
</protein>
<organism evidence="2 3">
    <name type="scientific">Mycobacterium shinjukuense</name>
    <dbReference type="NCBI Taxonomy" id="398694"/>
    <lineage>
        <taxon>Bacteria</taxon>
        <taxon>Bacillati</taxon>
        <taxon>Actinomycetota</taxon>
        <taxon>Actinomycetes</taxon>
        <taxon>Mycobacteriales</taxon>
        <taxon>Mycobacteriaceae</taxon>
        <taxon>Mycobacterium</taxon>
    </lineage>
</organism>
<evidence type="ECO:0000313" key="2">
    <source>
        <dbReference type="EMBL" id="BBX72281.1"/>
    </source>
</evidence>
<feature type="compositionally biased region" description="Basic and acidic residues" evidence="1">
    <location>
        <begin position="50"/>
        <end position="61"/>
    </location>
</feature>
<dbReference type="OrthoDB" id="3831049at2"/>
<evidence type="ECO:0000256" key="1">
    <source>
        <dbReference type="SAM" id="MobiDB-lite"/>
    </source>
</evidence>
<dbReference type="Proteomes" id="UP000467236">
    <property type="component" value="Chromosome"/>
</dbReference>
<sequence>MNDTTDTAPIVSTEDETPTDAEPSSEEQQSDETDSDSDQPEEQPQSFPREVVEQLRKENGKYRQRAQQADALARRLHTELVRATGRLADPTDLVYAEEHLDDPDALSAAIDDLLATKPHLASRRPTGDIGQGNRGSSAQPFSLLQMLKERT</sequence>
<feature type="compositionally biased region" description="Acidic residues" evidence="1">
    <location>
        <begin position="13"/>
        <end position="41"/>
    </location>
</feature>
<gene>
    <name evidence="2" type="ORF">MSHI_01870</name>
</gene>
<reference evidence="2 3" key="1">
    <citation type="journal article" date="2019" name="Emerg. Microbes Infect.">
        <title>Comprehensive subspecies identification of 175 nontuberculous mycobacteria species based on 7547 genomic profiles.</title>
        <authorList>
            <person name="Matsumoto Y."/>
            <person name="Kinjo T."/>
            <person name="Motooka D."/>
            <person name="Nabeya D."/>
            <person name="Jung N."/>
            <person name="Uechi K."/>
            <person name="Horii T."/>
            <person name="Iida T."/>
            <person name="Fujita J."/>
            <person name="Nakamura S."/>
        </authorList>
    </citation>
    <scope>NUCLEOTIDE SEQUENCE [LARGE SCALE GENOMIC DNA]</scope>
    <source>
        <strain evidence="2 3">JCM 14233</strain>
    </source>
</reference>
<evidence type="ECO:0000313" key="3">
    <source>
        <dbReference type="Proteomes" id="UP000467236"/>
    </source>
</evidence>
<dbReference type="KEGG" id="mshj:MSHI_01870"/>
<keyword evidence="3" id="KW-1185">Reference proteome</keyword>
<dbReference type="AlphaFoldDB" id="A0A7I7MIU7"/>
<proteinExistence type="predicted"/>